<dbReference type="InterPro" id="IPR000182">
    <property type="entry name" value="GNAT_dom"/>
</dbReference>
<name>A0ABP6Q8H8_9ACTN</name>
<feature type="domain" description="N-acetyltransferase" evidence="1">
    <location>
        <begin position="113"/>
        <end position="244"/>
    </location>
</feature>
<dbReference type="InterPro" id="IPR027365">
    <property type="entry name" value="GNAT_acetyltra_YdfB-like"/>
</dbReference>
<protein>
    <recommendedName>
        <fullName evidence="1">N-acetyltransferase domain-containing protein</fullName>
    </recommendedName>
</protein>
<dbReference type="SUPFAM" id="SSF55729">
    <property type="entry name" value="Acyl-CoA N-acyltransferases (Nat)"/>
    <property type="match status" value="1"/>
</dbReference>
<dbReference type="Pfam" id="PF12746">
    <property type="entry name" value="GNAT_acetyltran"/>
    <property type="match status" value="1"/>
</dbReference>
<evidence type="ECO:0000313" key="2">
    <source>
        <dbReference type="EMBL" id="GAA3211538.1"/>
    </source>
</evidence>
<dbReference type="Proteomes" id="UP001501237">
    <property type="component" value="Unassembled WGS sequence"/>
</dbReference>
<dbReference type="InterPro" id="IPR016181">
    <property type="entry name" value="Acyl_CoA_acyltransferase"/>
</dbReference>
<dbReference type="Gene3D" id="3.40.630.30">
    <property type="match status" value="1"/>
</dbReference>
<keyword evidence="3" id="KW-1185">Reference proteome</keyword>
<organism evidence="2 3">
    <name type="scientific">Actinocorallia longicatena</name>
    <dbReference type="NCBI Taxonomy" id="111803"/>
    <lineage>
        <taxon>Bacteria</taxon>
        <taxon>Bacillati</taxon>
        <taxon>Actinomycetota</taxon>
        <taxon>Actinomycetes</taxon>
        <taxon>Streptosporangiales</taxon>
        <taxon>Thermomonosporaceae</taxon>
        <taxon>Actinocorallia</taxon>
    </lineage>
</organism>
<sequence>MIELPQPQRIADWFRPERPGPLIGPHVLQTGHGRIRADRPDAPRAVLVETGGDNFDLSGDPSAFRPGGPLRGIFRADQAFEAVLRDHSTELHRWPRVIYELQAPARDVVPVEAEVRRLVPADARALDALSPETHWITETWAGPPGAAAGGLAFGAFVDGALASVAIPFYVGERYEDIGVITEEPHRARGLSAACANAVVKDVLSRGRRPTWSTSPDNIASRRVAAKLGFRFVRSDLLYLVGRSI</sequence>
<comment type="caution">
    <text evidence="2">The sequence shown here is derived from an EMBL/GenBank/DDBJ whole genome shotgun (WGS) entry which is preliminary data.</text>
</comment>
<evidence type="ECO:0000259" key="1">
    <source>
        <dbReference type="PROSITE" id="PS51186"/>
    </source>
</evidence>
<gene>
    <name evidence="2" type="ORF">GCM10010468_30300</name>
</gene>
<dbReference type="EMBL" id="BAAAUV010000006">
    <property type="protein sequence ID" value="GAA3211538.1"/>
    <property type="molecule type" value="Genomic_DNA"/>
</dbReference>
<accession>A0ABP6Q8H8</accession>
<proteinExistence type="predicted"/>
<reference evidence="3" key="1">
    <citation type="journal article" date="2019" name="Int. J. Syst. Evol. Microbiol.">
        <title>The Global Catalogue of Microorganisms (GCM) 10K type strain sequencing project: providing services to taxonomists for standard genome sequencing and annotation.</title>
        <authorList>
            <consortium name="The Broad Institute Genomics Platform"/>
            <consortium name="The Broad Institute Genome Sequencing Center for Infectious Disease"/>
            <person name="Wu L."/>
            <person name="Ma J."/>
        </authorList>
    </citation>
    <scope>NUCLEOTIDE SEQUENCE [LARGE SCALE GENOMIC DNA]</scope>
    <source>
        <strain evidence="3">JCM 9377</strain>
    </source>
</reference>
<dbReference type="PROSITE" id="PS51186">
    <property type="entry name" value="GNAT"/>
    <property type="match status" value="1"/>
</dbReference>
<dbReference type="RefSeq" id="WP_344828286.1">
    <property type="nucleotide sequence ID" value="NZ_BAAAUV010000006.1"/>
</dbReference>
<evidence type="ECO:0000313" key="3">
    <source>
        <dbReference type="Proteomes" id="UP001501237"/>
    </source>
</evidence>